<dbReference type="EMBL" id="JABFXE010000707">
    <property type="protein sequence ID" value="NUQ90104.1"/>
    <property type="molecule type" value="Genomic_DNA"/>
</dbReference>
<organism evidence="2 3">
    <name type="scientific">Glycomyces artemisiae</name>
    <dbReference type="NCBI Taxonomy" id="1076443"/>
    <lineage>
        <taxon>Bacteria</taxon>
        <taxon>Bacillati</taxon>
        <taxon>Actinomycetota</taxon>
        <taxon>Actinomycetes</taxon>
        <taxon>Glycomycetales</taxon>
        <taxon>Glycomycetaceae</taxon>
        <taxon>Glycomyces</taxon>
    </lineage>
</organism>
<evidence type="ECO:0000313" key="2">
    <source>
        <dbReference type="EMBL" id="NUQ90104.1"/>
    </source>
</evidence>
<protein>
    <submittedName>
        <fullName evidence="2">DUF2470 domain-containing protein</fullName>
    </submittedName>
</protein>
<dbReference type="InterPro" id="IPR019595">
    <property type="entry name" value="DUF2470"/>
</dbReference>
<sequence length="75" mass="8009">MGRNPFEPKVVAAICHHMNHDHAADTLVICRGAGGRPEAHAARMTGFDGDGADFAASVGDGEVRLRVDWARPLTE</sequence>
<feature type="non-terminal residue" evidence="2">
    <location>
        <position position="75"/>
    </location>
</feature>
<dbReference type="Gene3D" id="3.20.180.10">
    <property type="entry name" value="PNP-oxidase-like"/>
    <property type="match status" value="1"/>
</dbReference>
<dbReference type="Pfam" id="PF10615">
    <property type="entry name" value="DUF2470"/>
    <property type="match status" value="1"/>
</dbReference>
<dbReference type="Proteomes" id="UP000574690">
    <property type="component" value="Unassembled WGS sequence"/>
</dbReference>
<name>A0A850CDK1_9ACTN</name>
<evidence type="ECO:0000313" key="3">
    <source>
        <dbReference type="Proteomes" id="UP000574690"/>
    </source>
</evidence>
<evidence type="ECO:0000259" key="1">
    <source>
        <dbReference type="Pfam" id="PF10615"/>
    </source>
</evidence>
<accession>A0A850CDK1</accession>
<dbReference type="InterPro" id="IPR037119">
    <property type="entry name" value="Haem_oxidase_HugZ-like_sf"/>
</dbReference>
<feature type="domain" description="DUF2470" evidence="1">
    <location>
        <begin position="12"/>
        <end position="74"/>
    </location>
</feature>
<gene>
    <name evidence="2" type="ORF">HOQ43_16780</name>
</gene>
<comment type="caution">
    <text evidence="2">The sequence shown here is derived from an EMBL/GenBank/DDBJ whole genome shotgun (WGS) entry which is preliminary data.</text>
</comment>
<reference evidence="2 3" key="1">
    <citation type="submission" date="2020-05" db="EMBL/GenBank/DDBJ databases">
        <title>DNA-SIP metagenomic assembled genomes.</title>
        <authorList>
            <person name="Yu J."/>
        </authorList>
    </citation>
    <scope>NUCLEOTIDE SEQUENCE [LARGE SCALE GENOMIC DNA]</scope>
    <source>
        <strain evidence="2">Bin5.27</strain>
    </source>
</reference>
<proteinExistence type="predicted"/>
<dbReference type="AlphaFoldDB" id="A0A850CDK1"/>